<sequence>MMEATKEEVFNACLTVLSSKIMEIKNSIESVKESSKNDTKSSMGDKYETSREMLQQEINRLEKQLADANQQLFTLKNIAISKKSDKVLPGSYVKTSMGDFFITVALGELIVNKLKVFVISPVSPLGKNLQGKQKNDTLVINGKEIKILNIF</sequence>
<proteinExistence type="predicted"/>
<dbReference type="EMBL" id="WKJI01000007">
    <property type="protein sequence ID" value="MRX48778.1"/>
    <property type="molecule type" value="Genomic_DNA"/>
</dbReference>
<dbReference type="AlphaFoldDB" id="A0A7K0FRZ3"/>
<keyword evidence="1" id="KW-0175">Coiled coil</keyword>
<reference evidence="2 3" key="1">
    <citation type="submission" date="2019-11" db="EMBL/GenBank/DDBJ databases">
        <authorList>
            <person name="Cheng Q."/>
            <person name="Yang Z."/>
        </authorList>
    </citation>
    <scope>NUCLEOTIDE SEQUENCE [LARGE SCALE GENOMIC DNA]</scope>
    <source>
        <strain evidence="2 3">HX-22-1</strain>
    </source>
</reference>
<name>A0A7K0FRZ3_9SPHI</name>
<evidence type="ECO:0008006" key="4">
    <source>
        <dbReference type="Google" id="ProtNLM"/>
    </source>
</evidence>
<evidence type="ECO:0000313" key="3">
    <source>
        <dbReference type="Proteomes" id="UP000462931"/>
    </source>
</evidence>
<protein>
    <recommendedName>
        <fullName evidence="4">3-oxoacyl-ACP synthase</fullName>
    </recommendedName>
</protein>
<gene>
    <name evidence="2" type="ORF">GJJ64_16400</name>
</gene>
<accession>A0A7K0FRZ3</accession>
<feature type="coiled-coil region" evidence="1">
    <location>
        <begin position="44"/>
        <end position="78"/>
    </location>
</feature>
<comment type="caution">
    <text evidence="2">The sequence shown here is derived from an EMBL/GenBank/DDBJ whole genome shotgun (WGS) entry which is preliminary data.</text>
</comment>
<dbReference type="Proteomes" id="UP000462931">
    <property type="component" value="Unassembled WGS sequence"/>
</dbReference>
<organism evidence="2 3">
    <name type="scientific">Pedobacter puniceum</name>
    <dbReference type="NCBI Taxonomy" id="2666136"/>
    <lineage>
        <taxon>Bacteria</taxon>
        <taxon>Pseudomonadati</taxon>
        <taxon>Bacteroidota</taxon>
        <taxon>Sphingobacteriia</taxon>
        <taxon>Sphingobacteriales</taxon>
        <taxon>Sphingobacteriaceae</taxon>
        <taxon>Pedobacter</taxon>
    </lineage>
</organism>
<dbReference type="RefSeq" id="WP_154288833.1">
    <property type="nucleotide sequence ID" value="NZ_WKJI01000007.1"/>
</dbReference>
<evidence type="ECO:0000256" key="1">
    <source>
        <dbReference type="SAM" id="Coils"/>
    </source>
</evidence>
<keyword evidence="3" id="KW-1185">Reference proteome</keyword>
<evidence type="ECO:0000313" key="2">
    <source>
        <dbReference type="EMBL" id="MRX48778.1"/>
    </source>
</evidence>